<dbReference type="STRING" id="655355.SAMN05216283_102356"/>
<dbReference type="AlphaFoldDB" id="A0A1I2F5F1"/>
<keyword evidence="2" id="KW-0413">Isomerase</keyword>
<evidence type="ECO:0000313" key="4">
    <source>
        <dbReference type="Proteomes" id="UP000198964"/>
    </source>
</evidence>
<proteinExistence type="inferred from homology"/>
<name>A0A1I2F5F1_9BACT</name>
<dbReference type="SUPFAM" id="SSF53681">
    <property type="entry name" value="Aspartate/glutamate racemase"/>
    <property type="match status" value="2"/>
</dbReference>
<evidence type="ECO:0000313" key="3">
    <source>
        <dbReference type="EMBL" id="SFF00213.1"/>
    </source>
</evidence>
<dbReference type="PROSITE" id="PS00924">
    <property type="entry name" value="ASP_GLU_RACEMASE_2"/>
    <property type="match status" value="1"/>
</dbReference>
<dbReference type="InterPro" id="IPR001920">
    <property type="entry name" value="Asp/Glu_race"/>
</dbReference>
<dbReference type="Gene3D" id="3.40.50.1860">
    <property type="match status" value="2"/>
</dbReference>
<keyword evidence="4" id="KW-1185">Reference proteome</keyword>
<gene>
    <name evidence="3" type="ORF">SAMN05216283_102356</name>
</gene>
<dbReference type="Pfam" id="PF01177">
    <property type="entry name" value="Asp_Glu_race"/>
    <property type="match status" value="1"/>
</dbReference>
<evidence type="ECO:0000256" key="2">
    <source>
        <dbReference type="ARBA" id="ARBA00023235"/>
    </source>
</evidence>
<evidence type="ECO:0000256" key="1">
    <source>
        <dbReference type="ARBA" id="ARBA00007847"/>
    </source>
</evidence>
<protein>
    <submittedName>
        <fullName evidence="3">Aspartate racemase</fullName>
    </submittedName>
</protein>
<dbReference type="Proteomes" id="UP000198964">
    <property type="component" value="Unassembled WGS sequence"/>
</dbReference>
<comment type="similarity">
    <text evidence="1">Belongs to the aspartate/glutamate racemases family.</text>
</comment>
<dbReference type="InterPro" id="IPR004380">
    <property type="entry name" value="Asp_race"/>
</dbReference>
<dbReference type="EMBL" id="FONW01000002">
    <property type="protein sequence ID" value="SFF00213.1"/>
    <property type="molecule type" value="Genomic_DNA"/>
</dbReference>
<reference evidence="3 4" key="1">
    <citation type="submission" date="2016-10" db="EMBL/GenBank/DDBJ databases">
        <authorList>
            <person name="de Groot N.N."/>
        </authorList>
    </citation>
    <scope>NUCLEOTIDE SEQUENCE [LARGE SCALE GENOMIC DNA]</scope>
    <source>
        <strain evidence="3 4">CGMCC 1.9156</strain>
    </source>
</reference>
<sequence>MKTIGLVGGTGWVSTMEYYRLINQLMNQKKGGLQAARILIYSLNYGEIDALNQKGDKLSVMLTMKHAALKLEGAGADCLLLGANTAHQYAEDIQQALRVPLIHIGEETANSIVSSGLKKVGLLGTSYTMEMDFYKEKLAEQGIETLIPGEEDRNFIHQRISEELLQNQFLPETKSRFLQIIQQLQAEGAEGIVLGCTEIPLLITPEDCELPLFNTTQIHAQAAVDFAQ</sequence>
<organism evidence="3 4">
    <name type="scientific">Sunxiuqinia elliptica</name>
    <dbReference type="NCBI Taxonomy" id="655355"/>
    <lineage>
        <taxon>Bacteria</taxon>
        <taxon>Pseudomonadati</taxon>
        <taxon>Bacteroidota</taxon>
        <taxon>Bacteroidia</taxon>
        <taxon>Marinilabiliales</taxon>
        <taxon>Prolixibacteraceae</taxon>
        <taxon>Sunxiuqinia</taxon>
    </lineage>
</organism>
<dbReference type="RefSeq" id="WP_093919018.1">
    <property type="nucleotide sequence ID" value="NZ_FONW01000002.1"/>
</dbReference>
<dbReference type="NCBIfam" id="TIGR00035">
    <property type="entry name" value="asp_race"/>
    <property type="match status" value="1"/>
</dbReference>
<dbReference type="PANTHER" id="PTHR21198:SF7">
    <property type="entry name" value="ASPARTATE-GLUTAMATE RACEMASE FAMILY"/>
    <property type="match status" value="1"/>
</dbReference>
<dbReference type="GO" id="GO:0047661">
    <property type="term" value="F:amino-acid racemase activity"/>
    <property type="evidence" value="ECO:0007669"/>
    <property type="project" value="InterPro"/>
</dbReference>
<dbReference type="InterPro" id="IPR033134">
    <property type="entry name" value="Asp/Glu_racemase_AS_2"/>
</dbReference>
<dbReference type="PANTHER" id="PTHR21198">
    <property type="entry name" value="GLUTAMATE RACEMASE"/>
    <property type="match status" value="1"/>
</dbReference>
<accession>A0A1I2F5F1</accession>
<dbReference type="InterPro" id="IPR015942">
    <property type="entry name" value="Asp/Glu/hydantoin_racemase"/>
</dbReference>